<evidence type="ECO:0000259" key="11">
    <source>
        <dbReference type="PROSITE" id="PS50113"/>
    </source>
</evidence>
<evidence type="ECO:0000256" key="8">
    <source>
        <dbReference type="ARBA" id="ARBA00023012"/>
    </source>
</evidence>
<dbReference type="SUPFAM" id="SSF55874">
    <property type="entry name" value="ATPase domain of HSP90 chaperone/DNA topoisomerase II/histidine kinase"/>
    <property type="match status" value="1"/>
</dbReference>
<keyword evidence="5" id="KW-0547">Nucleotide-binding</keyword>
<dbReference type="CDD" id="cd16917">
    <property type="entry name" value="HATPase_UhpB-NarQ-NarX-like"/>
    <property type="match status" value="1"/>
</dbReference>
<evidence type="ECO:0000256" key="6">
    <source>
        <dbReference type="ARBA" id="ARBA00022777"/>
    </source>
</evidence>
<dbReference type="PROSITE" id="PS50113">
    <property type="entry name" value="PAC"/>
    <property type="match status" value="1"/>
</dbReference>
<dbReference type="InterPro" id="IPR005467">
    <property type="entry name" value="His_kinase_dom"/>
</dbReference>
<dbReference type="RefSeq" id="WP_168883446.1">
    <property type="nucleotide sequence ID" value="NZ_JABAIL010000004.1"/>
</dbReference>
<dbReference type="GO" id="GO:0016020">
    <property type="term" value="C:membrane"/>
    <property type="evidence" value="ECO:0007669"/>
    <property type="project" value="InterPro"/>
</dbReference>
<name>A0A7X8SM89_9BACT</name>
<dbReference type="SUPFAM" id="SSF55785">
    <property type="entry name" value="PYP-like sensor domain (PAS domain)"/>
    <property type="match status" value="1"/>
</dbReference>
<evidence type="ECO:0000256" key="3">
    <source>
        <dbReference type="ARBA" id="ARBA00022553"/>
    </source>
</evidence>
<evidence type="ECO:0000256" key="5">
    <source>
        <dbReference type="ARBA" id="ARBA00022741"/>
    </source>
</evidence>
<dbReference type="AlphaFoldDB" id="A0A7X8SM89"/>
<evidence type="ECO:0000259" key="10">
    <source>
        <dbReference type="PROSITE" id="PS50112"/>
    </source>
</evidence>
<dbReference type="Pfam" id="PF02518">
    <property type="entry name" value="HATPase_c"/>
    <property type="match status" value="1"/>
</dbReference>
<dbReference type="Gene3D" id="3.30.565.10">
    <property type="entry name" value="Histidine kinase-like ATPase, C-terminal domain"/>
    <property type="match status" value="1"/>
</dbReference>
<keyword evidence="3" id="KW-0597">Phosphoprotein</keyword>
<sequence>MTKISSTKDVALSLNDKNLKQLILNKAIQIVLLDGIGKILEHNSQFETQPDDRYIHCYYDFSKNDSITPNVLLKRISVWNGILIHKVTHKRYAVQLSKLNDVFLWLALPISFDQSDVDIEEIQNLKAQIISLTSKEKKLQALLQAQAIEQLEHTDTSLLSDLPLGIEYSENSAKAIFANEERQRLSFEASKEGIWDWNHVTRKVFYSRPFFQMLGFATKEKEGDISILLNAIHPEDRPSALKTLQRDILIKDGFQLIFRMYNADNNIIWVLLKAAVQKDINGTVTRVIGKHSDITFFKNQSENIQKAVLKTEDKERERFAAEIHDGMGQTLTASLYLLDEFIKNSNNINQNEKERLSGIREKIREAIKEGRNIAHNIMPTSIEERGYSGSVEKIANYYKDISDKNLHFFYKYDANALSLAKQLLLLRVTQEAINNSFKHGGATDVSISMTQDIDQIILTIEDNGCGFDINEKLSKDKKGLGLQNMKDRIESISGNIFFESSEKFGTCIVIEIPTFTK</sequence>
<dbReference type="InterPro" id="IPR000700">
    <property type="entry name" value="PAS-assoc_C"/>
</dbReference>
<dbReference type="InterPro" id="IPR000014">
    <property type="entry name" value="PAS"/>
</dbReference>
<evidence type="ECO:0000256" key="1">
    <source>
        <dbReference type="ARBA" id="ARBA00000085"/>
    </source>
</evidence>
<dbReference type="Pfam" id="PF08447">
    <property type="entry name" value="PAS_3"/>
    <property type="match status" value="1"/>
</dbReference>
<dbReference type="SMART" id="SM00387">
    <property type="entry name" value="HATPase_c"/>
    <property type="match status" value="1"/>
</dbReference>
<reference evidence="12 13" key="1">
    <citation type="submission" date="2020-04" db="EMBL/GenBank/DDBJ databases">
        <title>Flammeovirga sp. SR4, a novel species isolated from seawater.</title>
        <authorList>
            <person name="Wang X."/>
        </authorList>
    </citation>
    <scope>NUCLEOTIDE SEQUENCE [LARGE SCALE GENOMIC DNA]</scope>
    <source>
        <strain evidence="12 13">SR4</strain>
    </source>
</reference>
<organism evidence="12 13">
    <name type="scientific">Flammeovirga agarivorans</name>
    <dbReference type="NCBI Taxonomy" id="2726742"/>
    <lineage>
        <taxon>Bacteria</taxon>
        <taxon>Pseudomonadati</taxon>
        <taxon>Bacteroidota</taxon>
        <taxon>Cytophagia</taxon>
        <taxon>Cytophagales</taxon>
        <taxon>Flammeovirgaceae</taxon>
        <taxon>Flammeovirga</taxon>
    </lineage>
</organism>
<keyword evidence="4" id="KW-0808">Transferase</keyword>
<dbReference type="Gene3D" id="1.20.5.1930">
    <property type="match status" value="1"/>
</dbReference>
<keyword evidence="6" id="KW-0418">Kinase</keyword>
<keyword evidence="7" id="KW-0067">ATP-binding</keyword>
<keyword evidence="8" id="KW-0902">Two-component regulatory system</keyword>
<evidence type="ECO:0000256" key="7">
    <source>
        <dbReference type="ARBA" id="ARBA00022840"/>
    </source>
</evidence>
<dbReference type="PROSITE" id="PS50109">
    <property type="entry name" value="HIS_KIN"/>
    <property type="match status" value="1"/>
</dbReference>
<dbReference type="PANTHER" id="PTHR24421:SF10">
    <property type="entry name" value="NITRATE_NITRITE SENSOR PROTEIN NARQ"/>
    <property type="match status" value="1"/>
</dbReference>
<feature type="domain" description="Histidine kinase" evidence="9">
    <location>
        <begin position="318"/>
        <end position="516"/>
    </location>
</feature>
<evidence type="ECO:0000313" key="12">
    <source>
        <dbReference type="EMBL" id="NLR92742.1"/>
    </source>
</evidence>
<gene>
    <name evidence="12" type="ORF">HGP29_16095</name>
</gene>
<dbReference type="Gene3D" id="3.30.450.20">
    <property type="entry name" value="PAS domain"/>
    <property type="match status" value="1"/>
</dbReference>
<dbReference type="SMART" id="SM00086">
    <property type="entry name" value="PAC"/>
    <property type="match status" value="1"/>
</dbReference>
<feature type="domain" description="PAS" evidence="10">
    <location>
        <begin position="179"/>
        <end position="248"/>
    </location>
</feature>
<evidence type="ECO:0000259" key="9">
    <source>
        <dbReference type="PROSITE" id="PS50109"/>
    </source>
</evidence>
<feature type="domain" description="PAC" evidence="11">
    <location>
        <begin position="254"/>
        <end position="306"/>
    </location>
</feature>
<comment type="catalytic activity">
    <reaction evidence="1">
        <text>ATP + protein L-histidine = ADP + protein N-phospho-L-histidine.</text>
        <dbReference type="EC" id="2.7.13.3"/>
    </reaction>
</comment>
<keyword evidence="13" id="KW-1185">Reference proteome</keyword>
<dbReference type="PANTHER" id="PTHR24421">
    <property type="entry name" value="NITRATE/NITRITE SENSOR PROTEIN NARX-RELATED"/>
    <property type="match status" value="1"/>
</dbReference>
<evidence type="ECO:0000256" key="2">
    <source>
        <dbReference type="ARBA" id="ARBA00012438"/>
    </source>
</evidence>
<comment type="caution">
    <text evidence="12">The sequence shown here is derived from an EMBL/GenBank/DDBJ whole genome shotgun (WGS) entry which is preliminary data.</text>
</comment>
<dbReference type="InterPro" id="IPR050482">
    <property type="entry name" value="Sensor_HK_TwoCompSys"/>
</dbReference>
<dbReference type="InterPro" id="IPR001610">
    <property type="entry name" value="PAC"/>
</dbReference>
<dbReference type="EMBL" id="JABAIL010000004">
    <property type="protein sequence ID" value="NLR92742.1"/>
    <property type="molecule type" value="Genomic_DNA"/>
</dbReference>
<dbReference type="InterPro" id="IPR035965">
    <property type="entry name" value="PAS-like_dom_sf"/>
</dbReference>
<dbReference type="InterPro" id="IPR013655">
    <property type="entry name" value="PAS_fold_3"/>
</dbReference>
<proteinExistence type="predicted"/>
<evidence type="ECO:0000256" key="4">
    <source>
        <dbReference type="ARBA" id="ARBA00022679"/>
    </source>
</evidence>
<dbReference type="Proteomes" id="UP000585050">
    <property type="component" value="Unassembled WGS sequence"/>
</dbReference>
<dbReference type="Pfam" id="PF07730">
    <property type="entry name" value="HisKA_3"/>
    <property type="match status" value="1"/>
</dbReference>
<evidence type="ECO:0000313" key="13">
    <source>
        <dbReference type="Proteomes" id="UP000585050"/>
    </source>
</evidence>
<dbReference type="PROSITE" id="PS50112">
    <property type="entry name" value="PAS"/>
    <property type="match status" value="1"/>
</dbReference>
<accession>A0A7X8SM89</accession>
<dbReference type="NCBIfam" id="TIGR00229">
    <property type="entry name" value="sensory_box"/>
    <property type="match status" value="1"/>
</dbReference>
<dbReference type="EC" id="2.7.13.3" evidence="2"/>
<dbReference type="GO" id="GO:0046983">
    <property type="term" value="F:protein dimerization activity"/>
    <property type="evidence" value="ECO:0007669"/>
    <property type="project" value="InterPro"/>
</dbReference>
<dbReference type="SMART" id="SM00091">
    <property type="entry name" value="PAS"/>
    <property type="match status" value="1"/>
</dbReference>
<dbReference type="GO" id="GO:0005524">
    <property type="term" value="F:ATP binding"/>
    <property type="evidence" value="ECO:0007669"/>
    <property type="project" value="UniProtKB-KW"/>
</dbReference>
<dbReference type="GO" id="GO:0000155">
    <property type="term" value="F:phosphorelay sensor kinase activity"/>
    <property type="evidence" value="ECO:0007669"/>
    <property type="project" value="InterPro"/>
</dbReference>
<dbReference type="InterPro" id="IPR011712">
    <property type="entry name" value="Sig_transdc_His_kin_sub3_dim/P"/>
</dbReference>
<dbReference type="InterPro" id="IPR003594">
    <property type="entry name" value="HATPase_dom"/>
</dbReference>
<protein>
    <recommendedName>
        <fullName evidence="2">histidine kinase</fullName>
        <ecNumber evidence="2">2.7.13.3</ecNumber>
    </recommendedName>
</protein>
<dbReference type="InterPro" id="IPR036890">
    <property type="entry name" value="HATPase_C_sf"/>
</dbReference>
<dbReference type="CDD" id="cd00130">
    <property type="entry name" value="PAS"/>
    <property type="match status" value="1"/>
</dbReference>